<evidence type="ECO:0000313" key="4">
    <source>
        <dbReference type="EMBL" id="ODV68299.1"/>
    </source>
</evidence>
<evidence type="ECO:0000313" key="5">
    <source>
        <dbReference type="Proteomes" id="UP000095085"/>
    </source>
</evidence>
<evidence type="ECO:0000256" key="1">
    <source>
        <dbReference type="ARBA" id="ARBA00023002"/>
    </source>
</evidence>
<dbReference type="GO" id="GO:0016616">
    <property type="term" value="F:oxidoreductase activity, acting on the CH-OH group of donors, NAD or NADP as acceptor"/>
    <property type="evidence" value="ECO:0007669"/>
    <property type="project" value="TreeGrafter"/>
</dbReference>
<keyword evidence="5" id="KW-1185">Reference proteome</keyword>
<dbReference type="OrthoDB" id="2735536at2759"/>
<organism evidence="4 5">
    <name type="scientific">Hyphopichia burtonii NRRL Y-1933</name>
    <dbReference type="NCBI Taxonomy" id="984485"/>
    <lineage>
        <taxon>Eukaryota</taxon>
        <taxon>Fungi</taxon>
        <taxon>Dikarya</taxon>
        <taxon>Ascomycota</taxon>
        <taxon>Saccharomycotina</taxon>
        <taxon>Pichiomycetes</taxon>
        <taxon>Debaryomycetaceae</taxon>
        <taxon>Hyphopichia</taxon>
    </lineage>
</organism>
<evidence type="ECO:0000256" key="2">
    <source>
        <dbReference type="ARBA" id="ARBA00023445"/>
    </source>
</evidence>
<dbReference type="InterPro" id="IPR036291">
    <property type="entry name" value="NAD(P)-bd_dom_sf"/>
</dbReference>
<dbReference type="SUPFAM" id="SSF51735">
    <property type="entry name" value="NAD(P)-binding Rossmann-fold domains"/>
    <property type="match status" value="1"/>
</dbReference>
<dbReference type="Pfam" id="PF01370">
    <property type="entry name" value="Epimerase"/>
    <property type="match status" value="1"/>
</dbReference>
<feature type="domain" description="NAD-dependent epimerase/dehydratase" evidence="3">
    <location>
        <begin position="4"/>
        <end position="247"/>
    </location>
</feature>
<dbReference type="RefSeq" id="XP_020077366.1">
    <property type="nucleotide sequence ID" value="XM_020218576.1"/>
</dbReference>
<reference evidence="5" key="1">
    <citation type="submission" date="2016-05" db="EMBL/GenBank/DDBJ databases">
        <title>Comparative genomics of biotechnologically important yeasts.</title>
        <authorList>
            <consortium name="DOE Joint Genome Institute"/>
            <person name="Riley R."/>
            <person name="Haridas S."/>
            <person name="Wolfe K.H."/>
            <person name="Lopes M.R."/>
            <person name="Hittinger C.T."/>
            <person name="Goker M."/>
            <person name="Salamov A."/>
            <person name="Wisecaver J."/>
            <person name="Long T.M."/>
            <person name="Aerts A.L."/>
            <person name="Barry K."/>
            <person name="Choi C."/>
            <person name="Clum A."/>
            <person name="Coughlan A.Y."/>
            <person name="Deshpande S."/>
            <person name="Douglass A.P."/>
            <person name="Hanson S.J."/>
            <person name="Klenk H.-P."/>
            <person name="Labutti K."/>
            <person name="Lapidus A."/>
            <person name="Lindquist E."/>
            <person name="Lipzen A."/>
            <person name="Meier-Kolthoff J.P."/>
            <person name="Ohm R.A."/>
            <person name="Otillar R.P."/>
            <person name="Pangilinan J."/>
            <person name="Peng Y."/>
            <person name="Rokas A."/>
            <person name="Rosa C.A."/>
            <person name="Scheuner C."/>
            <person name="Sibirny A.A."/>
            <person name="Slot J.C."/>
            <person name="Stielow J.B."/>
            <person name="Sun H."/>
            <person name="Kurtzman C.P."/>
            <person name="Blackwell M."/>
            <person name="Grigoriev I.V."/>
            <person name="Jeffries T.W."/>
        </authorList>
    </citation>
    <scope>NUCLEOTIDE SEQUENCE [LARGE SCALE GENOMIC DNA]</scope>
    <source>
        <strain evidence="5">NRRL Y-1933</strain>
    </source>
</reference>
<comment type="similarity">
    <text evidence="2">Belongs to the NAD(P)-dependent epimerase/dehydratase family. Dihydroflavonol-4-reductase subfamily.</text>
</comment>
<dbReference type="CDD" id="cd05227">
    <property type="entry name" value="AR_SDR_e"/>
    <property type="match status" value="1"/>
</dbReference>
<proteinExistence type="inferred from homology"/>
<dbReference type="FunFam" id="3.40.50.720:FF:000191">
    <property type="entry name" value="Methylglyoxal reductase (NADPH-dependent)"/>
    <property type="match status" value="1"/>
</dbReference>
<dbReference type="PANTHER" id="PTHR10366">
    <property type="entry name" value="NAD DEPENDENT EPIMERASE/DEHYDRATASE"/>
    <property type="match status" value="1"/>
</dbReference>
<protein>
    <recommendedName>
        <fullName evidence="3">NAD-dependent epimerase/dehydratase domain-containing protein</fullName>
    </recommendedName>
</protein>
<accession>A0A1E4RM21</accession>
<dbReference type="SMR" id="A0A1E4RM21"/>
<keyword evidence="1" id="KW-0560">Oxidoreductase</keyword>
<evidence type="ECO:0000259" key="3">
    <source>
        <dbReference type="Pfam" id="PF01370"/>
    </source>
</evidence>
<dbReference type="EMBL" id="KV454540">
    <property type="protein sequence ID" value="ODV68299.1"/>
    <property type="molecule type" value="Genomic_DNA"/>
</dbReference>
<dbReference type="InterPro" id="IPR001509">
    <property type="entry name" value="Epimerase_deHydtase"/>
</dbReference>
<dbReference type="Proteomes" id="UP000095085">
    <property type="component" value="Unassembled WGS sequence"/>
</dbReference>
<dbReference type="GeneID" id="30993126"/>
<name>A0A1E4RM21_9ASCO</name>
<dbReference type="AlphaFoldDB" id="A0A1E4RM21"/>
<sequence length="333" mass="37152">MTTVFVTGATGFIALHTVKQLISKGYKVIGTVRSESKGEKLVKSLGSTNFKYVIVPDIVAEGAFDQALKENPEIKVFLHTASPVLFESNNIEEELLKPAIRGTKNAFDAIFKYGSQITSVVLTSSFAAVTKNGKDDPVYNEDSWNDMTYEDSLTDKRLGYRGSKTYAEKSAWDFIKNNKVNFTLNVINPSFVFGPQAFDNNKDILNFSAEIVNKYVKLNKDDEIPSFTGGFIDVRDVAKAHIVAFENSSIKNQRLLLWNGKFNSQIILDLIHENFPQLNDKVPKGEPGSGEKLLSLQSQIDNSKSKKLLDFEFISLKQSIVDTVSQILKSKLN</sequence>
<dbReference type="PANTHER" id="PTHR10366:SF564">
    <property type="entry name" value="STEROL-4-ALPHA-CARBOXYLATE 3-DEHYDROGENASE, DECARBOXYLATING"/>
    <property type="match status" value="1"/>
</dbReference>
<gene>
    <name evidence="4" type="ORF">HYPBUDRAFT_107695</name>
</gene>
<dbReference type="STRING" id="984485.A0A1E4RM21"/>
<dbReference type="InterPro" id="IPR050425">
    <property type="entry name" value="NAD(P)_dehydrat-like"/>
</dbReference>
<dbReference type="Gene3D" id="3.40.50.720">
    <property type="entry name" value="NAD(P)-binding Rossmann-like Domain"/>
    <property type="match status" value="1"/>
</dbReference>